<dbReference type="AlphaFoldDB" id="A0AAX1NCU0"/>
<organism evidence="1 2">
    <name type="scientific">Flammeovirga yaeyamensis</name>
    <dbReference type="NCBI Taxonomy" id="367791"/>
    <lineage>
        <taxon>Bacteria</taxon>
        <taxon>Pseudomonadati</taxon>
        <taxon>Bacteroidota</taxon>
        <taxon>Cytophagia</taxon>
        <taxon>Cytophagales</taxon>
        <taxon>Flammeovirgaceae</taxon>
        <taxon>Flammeovirga</taxon>
    </lineage>
</organism>
<dbReference type="RefSeq" id="WP_169661975.1">
    <property type="nucleotide sequence ID" value="NZ_CP076133.1"/>
</dbReference>
<accession>A0AAX1NCU0</accession>
<protein>
    <submittedName>
        <fullName evidence="1">Uncharacterized protein</fullName>
    </submittedName>
</protein>
<dbReference type="EMBL" id="CP076133">
    <property type="protein sequence ID" value="QWG05369.1"/>
    <property type="molecule type" value="Genomic_DNA"/>
</dbReference>
<evidence type="ECO:0000313" key="2">
    <source>
        <dbReference type="Proteomes" id="UP000678679"/>
    </source>
</evidence>
<reference evidence="1 2" key="1">
    <citation type="submission" date="2021-05" db="EMBL/GenBank/DDBJ databases">
        <title>Comparative genomic studies on the polysaccharide-degrading batcterial strains of the Flammeovirga genus.</title>
        <authorList>
            <person name="Zewei F."/>
            <person name="Zheng Z."/>
            <person name="Yu L."/>
            <person name="Ruyue G."/>
            <person name="Yanhong M."/>
            <person name="Yuanyuan C."/>
            <person name="Jingyan G."/>
            <person name="Wenjun H."/>
        </authorList>
    </citation>
    <scope>NUCLEOTIDE SEQUENCE [LARGE SCALE GENOMIC DNA]</scope>
    <source>
        <strain evidence="1 2">NBRC:100898</strain>
    </source>
</reference>
<proteinExistence type="predicted"/>
<dbReference type="Proteomes" id="UP000678679">
    <property type="component" value="Chromosome 2"/>
</dbReference>
<gene>
    <name evidence="1" type="ORF">KMW28_23400</name>
</gene>
<keyword evidence="2" id="KW-1185">Reference proteome</keyword>
<name>A0AAX1NCU0_9BACT</name>
<sequence length="165" mass="19481">MNSIKGKLDKSDYENYDDFLNYQIDGYWLDEKLEELYPGNMYQGTVPTLLFALEAEEEREVVWNRIFPKVGKITVCPILMCPDDLDFSCTLIDVEIENTGKTIKWNKMGIDNTEAVEVEKIGSKVGWFDKVKPLEFKLEEYENMLNEFRKHFELEKKAFEEINRI</sequence>
<dbReference type="KEGG" id="fya:KMW28_23400"/>
<evidence type="ECO:0000313" key="1">
    <source>
        <dbReference type="EMBL" id="QWG05369.1"/>
    </source>
</evidence>